<evidence type="ECO:0000256" key="5">
    <source>
        <dbReference type="ARBA" id="ARBA00022598"/>
    </source>
</evidence>
<dbReference type="Gene3D" id="3.50.30.20">
    <property type="entry name" value="Carbamoyl-phosphate synthase small subunit, N-terminal domain"/>
    <property type="match status" value="1"/>
</dbReference>
<accession>A0AAE9ID23</accession>
<proteinExistence type="inferred from homology"/>
<feature type="binding site" evidence="13">
    <location>
        <position position="271"/>
    </location>
    <ligand>
        <name>L-glutamine</name>
        <dbReference type="ChEBI" id="CHEBI:58359"/>
    </ligand>
</feature>
<gene>
    <name evidence="13 15" type="primary">carA</name>
    <name evidence="15" type="ORF">M9394_02215</name>
</gene>
<feature type="active site" description="Nucleophile" evidence="13">
    <location>
        <position position="267"/>
    </location>
</feature>
<feature type="region of interest" description="CPSase" evidence="13">
    <location>
        <begin position="1"/>
        <end position="189"/>
    </location>
</feature>
<feature type="binding site" evidence="13">
    <location>
        <position position="312"/>
    </location>
    <ligand>
        <name>L-glutamine</name>
        <dbReference type="ChEBI" id="CHEBI:58359"/>
    </ligand>
</feature>
<dbReference type="Pfam" id="PF00988">
    <property type="entry name" value="CPSase_sm_chain"/>
    <property type="match status" value="1"/>
</dbReference>
<dbReference type="SUPFAM" id="SSF52021">
    <property type="entry name" value="Carbamoyl phosphate synthetase, small subunit N-terminal domain"/>
    <property type="match status" value="1"/>
</dbReference>
<dbReference type="EC" id="6.3.5.5" evidence="13"/>
<feature type="domain" description="Carbamoyl-phosphate synthase small subunit N-terminal" evidence="14">
    <location>
        <begin position="2"/>
        <end position="132"/>
    </location>
</feature>
<evidence type="ECO:0000256" key="2">
    <source>
        <dbReference type="ARBA" id="ARBA00005077"/>
    </source>
</evidence>
<dbReference type="InterPro" id="IPR006274">
    <property type="entry name" value="CarbamoylP_synth_ssu"/>
</dbReference>
<dbReference type="AlphaFoldDB" id="A0AAE9ID23"/>
<dbReference type="GO" id="GO:0044205">
    <property type="term" value="P:'de novo' UMP biosynthetic process"/>
    <property type="evidence" value="ECO:0007669"/>
    <property type="project" value="UniProtKB-UniRule"/>
</dbReference>
<dbReference type="EMBL" id="CP097751">
    <property type="protein sequence ID" value="URJ27362.1"/>
    <property type="molecule type" value="Genomic_DNA"/>
</dbReference>
<dbReference type="FunFam" id="3.40.50.880:FF:000011">
    <property type="entry name" value="Carbamoyl-phosphate synthase small chain"/>
    <property type="match status" value="1"/>
</dbReference>
<sequence>MKSALLVLEDGNKFYGYAIGAEGETVGEVVFNTSMTGYQEIITDPSYAYQIVILTCPHIGNVGTNEFDNESSCIQVRGLIIRDLSMVVSNFRYTLSLSDYLVQQNIVGIAGVDTRKLTRLIREKGIQHGCIIACDMPDATLALRKAREFHGLNGLNLVHEVSTSRQYIWNQGTWNIKSGVFCAPLHLPYRVVVYDFGVKRNIMRILVDYGCLLTVVPAHTTAQEIIDMQPDGVFLANGPGDPNVYEYAINAIQTFLNTTTIPLFGICLGHQLLALASGAKTIKMKFGHHGSNHPVKDIETNKVIITAQNHNFVVDKQTLPDTLKITHISLFDGTLQGLHHINKPAFSFQGHPEASPGPHDAASSLFGHFIKLIKNYRNK</sequence>
<dbReference type="Pfam" id="PF00117">
    <property type="entry name" value="GATase"/>
    <property type="match status" value="1"/>
</dbReference>
<comment type="pathway">
    <text evidence="1 13">Pyrimidine metabolism; UMP biosynthesis via de novo pathway; (S)-dihydroorotate from bicarbonate: step 1/3.</text>
</comment>
<feature type="binding site" evidence="13">
    <location>
        <position position="309"/>
    </location>
    <ligand>
        <name>L-glutamine</name>
        <dbReference type="ChEBI" id="CHEBI:58359"/>
    </ligand>
</feature>
<feature type="binding site" evidence="13">
    <location>
        <position position="240"/>
    </location>
    <ligand>
        <name>L-glutamine</name>
        <dbReference type="ChEBI" id="CHEBI:58359"/>
    </ligand>
</feature>
<evidence type="ECO:0000313" key="16">
    <source>
        <dbReference type="Proteomes" id="UP001056323"/>
    </source>
</evidence>
<dbReference type="SUPFAM" id="SSF52317">
    <property type="entry name" value="Class I glutamine amidotransferase-like"/>
    <property type="match status" value="1"/>
</dbReference>
<dbReference type="PRINTS" id="PR00097">
    <property type="entry name" value="ANTSNTHASEII"/>
</dbReference>
<keyword evidence="9 13" id="KW-0315">Glutamine amidotransferase</keyword>
<evidence type="ECO:0000256" key="8">
    <source>
        <dbReference type="ARBA" id="ARBA00022840"/>
    </source>
</evidence>
<evidence type="ECO:0000256" key="1">
    <source>
        <dbReference type="ARBA" id="ARBA00004812"/>
    </source>
</evidence>
<evidence type="ECO:0000256" key="13">
    <source>
        <dbReference type="HAMAP-Rule" id="MF_01209"/>
    </source>
</evidence>
<dbReference type="PANTHER" id="PTHR43418:SF7">
    <property type="entry name" value="CARBAMOYL-PHOSPHATE SYNTHASE SMALL CHAIN"/>
    <property type="match status" value="1"/>
</dbReference>
<dbReference type="NCBIfam" id="NF009475">
    <property type="entry name" value="PRK12838.1"/>
    <property type="match status" value="1"/>
</dbReference>
<dbReference type="PROSITE" id="PS51273">
    <property type="entry name" value="GATASE_TYPE_1"/>
    <property type="match status" value="1"/>
</dbReference>
<dbReference type="PRINTS" id="PR00099">
    <property type="entry name" value="CPSGATASE"/>
</dbReference>
<dbReference type="GO" id="GO:0006541">
    <property type="term" value="P:glutamine metabolic process"/>
    <property type="evidence" value="ECO:0007669"/>
    <property type="project" value="InterPro"/>
</dbReference>
<keyword evidence="6 13" id="KW-0028">Amino-acid biosynthesis</keyword>
<dbReference type="CDD" id="cd01744">
    <property type="entry name" value="GATase1_CPSase"/>
    <property type="match status" value="1"/>
</dbReference>
<dbReference type="GO" id="GO:0005524">
    <property type="term" value="F:ATP binding"/>
    <property type="evidence" value="ECO:0007669"/>
    <property type="project" value="UniProtKB-UniRule"/>
</dbReference>
<evidence type="ECO:0000313" key="15">
    <source>
        <dbReference type="EMBL" id="URJ27362.1"/>
    </source>
</evidence>
<evidence type="ECO:0000256" key="12">
    <source>
        <dbReference type="ARBA" id="ARBA00049285"/>
    </source>
</evidence>
<dbReference type="InterPro" id="IPR036480">
    <property type="entry name" value="CarbP_synth_ssu_N_sf"/>
</dbReference>
<evidence type="ECO:0000256" key="6">
    <source>
        <dbReference type="ARBA" id="ARBA00022605"/>
    </source>
</evidence>
<feature type="active site" evidence="13">
    <location>
        <position position="353"/>
    </location>
</feature>
<comment type="subunit">
    <text evidence="13">Composed of two chains; the small (or glutamine) chain promotes the hydrolysis of glutamine to ammonia, which is used by the large (or ammonia) chain to synthesize carbamoyl phosphate. Tetramer of heterodimers (alpha,beta)4.</text>
</comment>
<feature type="binding site" evidence="13">
    <location>
        <position position="238"/>
    </location>
    <ligand>
        <name>L-glutamine</name>
        <dbReference type="ChEBI" id="CHEBI:58359"/>
    </ligand>
</feature>
<dbReference type="InterPro" id="IPR050472">
    <property type="entry name" value="Anth_synth/Amidotransfase"/>
</dbReference>
<protein>
    <recommendedName>
        <fullName evidence="13">Carbamoyl phosphate synthase small chain</fullName>
        <ecNumber evidence="13">6.3.5.5</ecNumber>
    </recommendedName>
    <alternativeName>
        <fullName evidence="13">Carbamoyl phosphate synthetase glutamine chain</fullName>
    </alternativeName>
</protein>
<dbReference type="PRINTS" id="PR00096">
    <property type="entry name" value="GATASE"/>
</dbReference>
<evidence type="ECO:0000256" key="7">
    <source>
        <dbReference type="ARBA" id="ARBA00022741"/>
    </source>
</evidence>
<keyword evidence="10 13" id="KW-0665">Pyrimidine biosynthesis</keyword>
<dbReference type="KEGG" id="bhb:M9394_02215"/>
<evidence type="ECO:0000256" key="3">
    <source>
        <dbReference type="ARBA" id="ARBA00007800"/>
    </source>
</evidence>
<dbReference type="NCBIfam" id="TIGR01368">
    <property type="entry name" value="CPSaseIIsmall"/>
    <property type="match status" value="1"/>
</dbReference>
<evidence type="ECO:0000256" key="9">
    <source>
        <dbReference type="ARBA" id="ARBA00022962"/>
    </source>
</evidence>
<feature type="binding site" evidence="13">
    <location>
        <position position="268"/>
    </location>
    <ligand>
        <name>L-glutamine</name>
        <dbReference type="ChEBI" id="CHEBI:58359"/>
    </ligand>
</feature>
<dbReference type="SMART" id="SM01097">
    <property type="entry name" value="CPSase_sm_chain"/>
    <property type="match status" value="1"/>
</dbReference>
<comment type="similarity">
    <text evidence="3 13">Belongs to the CarA family.</text>
</comment>
<keyword evidence="4 13" id="KW-0055">Arginine biosynthesis</keyword>
<comment type="function">
    <text evidence="13">Small subunit of the glutamine-dependent carbamoyl phosphate synthetase (CPSase). CPSase catalyzes the formation of carbamoyl phosphate from the ammonia moiety of glutamine, carbonate, and phosphate donated by ATP, constituting the first step of 2 biosynthetic pathways, one leading to arginine and/or urea and the other to pyrimidine nucleotides. The small subunit (glutamine amidotransferase) binds and cleaves glutamine to supply the large subunit with the substrate ammonia.</text>
</comment>
<dbReference type="GO" id="GO:0004088">
    <property type="term" value="F:carbamoyl-phosphate synthase (glutamine-hydrolyzing) activity"/>
    <property type="evidence" value="ECO:0007669"/>
    <property type="project" value="UniProtKB-UniRule"/>
</dbReference>
<dbReference type="InterPro" id="IPR002474">
    <property type="entry name" value="CarbamoylP_synth_ssu_N"/>
</dbReference>
<comment type="caution">
    <text evidence="13">Lacks conserved residue(s) required for the propagation of feature annotation.</text>
</comment>
<dbReference type="RefSeq" id="WP_250249846.1">
    <property type="nucleotide sequence ID" value="NZ_CP097751.1"/>
</dbReference>
<dbReference type="FunFam" id="3.50.30.20:FF:000001">
    <property type="entry name" value="Carbamoyl-phosphate synthase small chain"/>
    <property type="match status" value="1"/>
</dbReference>
<comment type="pathway">
    <text evidence="2 13">Amino-acid biosynthesis; L-arginine biosynthesis; carbamoyl phosphate from bicarbonate: step 1/1.</text>
</comment>
<keyword evidence="7 13" id="KW-0547">Nucleotide-binding</keyword>
<comment type="catalytic activity">
    <reaction evidence="12 13">
        <text>L-glutamine + H2O = L-glutamate + NH4(+)</text>
        <dbReference type="Rhea" id="RHEA:15889"/>
        <dbReference type="ChEBI" id="CHEBI:15377"/>
        <dbReference type="ChEBI" id="CHEBI:28938"/>
        <dbReference type="ChEBI" id="CHEBI:29985"/>
        <dbReference type="ChEBI" id="CHEBI:58359"/>
    </reaction>
</comment>
<keyword evidence="8 13" id="KW-0067">ATP-binding</keyword>
<dbReference type="HAMAP" id="MF_01209">
    <property type="entry name" value="CPSase_S_chain"/>
    <property type="match status" value="1"/>
</dbReference>
<organism evidence="15 16">
    <name type="scientific">Candidatus Blochmanniella camponoti</name>
    <dbReference type="NCBI Taxonomy" id="108080"/>
    <lineage>
        <taxon>Bacteria</taxon>
        <taxon>Pseudomonadati</taxon>
        <taxon>Pseudomonadota</taxon>
        <taxon>Gammaproteobacteria</taxon>
        <taxon>Enterobacterales</taxon>
        <taxon>Enterobacteriaceae</taxon>
        <taxon>ant endosymbionts</taxon>
        <taxon>Candidatus Blochmanniella</taxon>
    </lineage>
</organism>
<dbReference type="Gene3D" id="3.40.50.880">
    <property type="match status" value="1"/>
</dbReference>
<feature type="binding site" evidence="13">
    <location>
        <position position="46"/>
    </location>
    <ligand>
        <name>L-glutamine</name>
        <dbReference type="ChEBI" id="CHEBI:58359"/>
    </ligand>
</feature>
<evidence type="ECO:0000256" key="4">
    <source>
        <dbReference type="ARBA" id="ARBA00022571"/>
    </source>
</evidence>
<keyword evidence="5 13" id="KW-0436">Ligase</keyword>
<evidence type="ECO:0000259" key="14">
    <source>
        <dbReference type="SMART" id="SM01097"/>
    </source>
</evidence>
<evidence type="ECO:0000256" key="11">
    <source>
        <dbReference type="ARBA" id="ARBA00048816"/>
    </source>
</evidence>
<name>A0AAE9ID23_9ENTR</name>
<feature type="active site" evidence="13">
    <location>
        <position position="351"/>
    </location>
</feature>
<evidence type="ECO:0000256" key="10">
    <source>
        <dbReference type="ARBA" id="ARBA00022975"/>
    </source>
</evidence>
<reference evidence="15" key="1">
    <citation type="submission" date="2022-05" db="EMBL/GenBank/DDBJ databases">
        <title>Impact of host demography and evolutionary history on endosymbiont molecular evolution: a test in carpenter ants (Genus Camponotus) and their Blochmannia endosymbionts.</title>
        <authorList>
            <person name="Manthey J.D."/>
            <person name="Giron J.C."/>
            <person name="Hruska J.P."/>
        </authorList>
    </citation>
    <scope>NUCLEOTIDE SEQUENCE</scope>
    <source>
        <strain evidence="15">C-049</strain>
    </source>
</reference>
<dbReference type="Proteomes" id="UP001056323">
    <property type="component" value="Chromosome"/>
</dbReference>
<dbReference type="InterPro" id="IPR017926">
    <property type="entry name" value="GATASE"/>
</dbReference>
<dbReference type="GO" id="GO:0006207">
    <property type="term" value="P:'de novo' pyrimidine nucleobase biosynthetic process"/>
    <property type="evidence" value="ECO:0007669"/>
    <property type="project" value="InterPro"/>
</dbReference>
<dbReference type="GO" id="GO:0006526">
    <property type="term" value="P:L-arginine biosynthetic process"/>
    <property type="evidence" value="ECO:0007669"/>
    <property type="project" value="UniProtKB-UniRule"/>
</dbReference>
<comment type="catalytic activity">
    <reaction evidence="11 13">
        <text>hydrogencarbonate + L-glutamine + 2 ATP + H2O = carbamoyl phosphate + L-glutamate + 2 ADP + phosphate + 2 H(+)</text>
        <dbReference type="Rhea" id="RHEA:18633"/>
        <dbReference type="ChEBI" id="CHEBI:15377"/>
        <dbReference type="ChEBI" id="CHEBI:15378"/>
        <dbReference type="ChEBI" id="CHEBI:17544"/>
        <dbReference type="ChEBI" id="CHEBI:29985"/>
        <dbReference type="ChEBI" id="CHEBI:30616"/>
        <dbReference type="ChEBI" id="CHEBI:43474"/>
        <dbReference type="ChEBI" id="CHEBI:58228"/>
        <dbReference type="ChEBI" id="CHEBI:58359"/>
        <dbReference type="ChEBI" id="CHEBI:456216"/>
        <dbReference type="EC" id="6.3.5.5"/>
    </reaction>
</comment>
<dbReference type="PANTHER" id="PTHR43418">
    <property type="entry name" value="MULTIFUNCTIONAL TRYPTOPHAN BIOSYNTHESIS PROTEIN-RELATED"/>
    <property type="match status" value="1"/>
</dbReference>
<dbReference type="InterPro" id="IPR035686">
    <property type="entry name" value="CPSase_GATase1"/>
</dbReference>
<dbReference type="InterPro" id="IPR029062">
    <property type="entry name" value="Class_I_gatase-like"/>
</dbReference>